<name>A0ACC1NQL6_9HYPO</name>
<dbReference type="Proteomes" id="UP001143910">
    <property type="component" value="Unassembled WGS sequence"/>
</dbReference>
<organism evidence="1 2">
    <name type="scientific">Zarea fungicola</name>
    <dbReference type="NCBI Taxonomy" id="93591"/>
    <lineage>
        <taxon>Eukaryota</taxon>
        <taxon>Fungi</taxon>
        <taxon>Dikarya</taxon>
        <taxon>Ascomycota</taxon>
        <taxon>Pezizomycotina</taxon>
        <taxon>Sordariomycetes</taxon>
        <taxon>Hypocreomycetidae</taxon>
        <taxon>Hypocreales</taxon>
        <taxon>Cordycipitaceae</taxon>
        <taxon>Zarea</taxon>
    </lineage>
</organism>
<dbReference type="EMBL" id="JANJQO010000166">
    <property type="protein sequence ID" value="KAJ2980886.1"/>
    <property type="molecule type" value="Genomic_DNA"/>
</dbReference>
<accession>A0ACC1NQL6</accession>
<keyword evidence="2" id="KW-1185">Reference proteome</keyword>
<reference evidence="1" key="1">
    <citation type="submission" date="2022-08" db="EMBL/GenBank/DDBJ databases">
        <title>Genome Sequence of Lecanicillium fungicola.</title>
        <authorList>
            <person name="Buettner E."/>
        </authorList>
    </citation>
    <scope>NUCLEOTIDE SEQUENCE</scope>
    <source>
        <strain evidence="1">Babe33</strain>
    </source>
</reference>
<gene>
    <name evidence="1" type="ORF">NQ176_g2364</name>
</gene>
<evidence type="ECO:0000313" key="1">
    <source>
        <dbReference type="EMBL" id="KAJ2980886.1"/>
    </source>
</evidence>
<protein>
    <submittedName>
        <fullName evidence="1">Uncharacterized protein</fullName>
    </submittedName>
</protein>
<sequence>MHFLSLTMLFGLVASNAVPNLMPIFERGEGLNITQEEAHENVLASIPAEYIVHSDDLEADIAKNRDANHTIYLSDEGAFVNLASIEYAAPRELQNRESGPCIAPLHFTKTYTKQAGQWYDA</sequence>
<evidence type="ECO:0000313" key="2">
    <source>
        <dbReference type="Proteomes" id="UP001143910"/>
    </source>
</evidence>
<comment type="caution">
    <text evidence="1">The sequence shown here is derived from an EMBL/GenBank/DDBJ whole genome shotgun (WGS) entry which is preliminary data.</text>
</comment>
<proteinExistence type="predicted"/>